<dbReference type="SUPFAM" id="SSF48452">
    <property type="entry name" value="TPR-like"/>
    <property type="match status" value="2"/>
</dbReference>
<reference evidence="3 4" key="1">
    <citation type="submission" date="2020-12" db="EMBL/GenBank/DDBJ databases">
        <title>Streptomyces typhae sp. nov., a novel endophytic actinomycete isolated from the root of cattail pollen (Typha angustifolia L.).</title>
        <authorList>
            <person name="Peng C."/>
            <person name="Liu C."/>
        </authorList>
    </citation>
    <scope>NUCLEOTIDE SEQUENCE [LARGE SCALE GENOMIC DNA]</scope>
    <source>
        <strain evidence="3 4">JCM 4753</strain>
    </source>
</reference>
<dbReference type="Gene3D" id="1.25.40.10">
    <property type="entry name" value="Tetratricopeptide repeat domain"/>
    <property type="match status" value="1"/>
</dbReference>
<proteinExistence type="predicted"/>
<evidence type="ECO:0000259" key="2">
    <source>
        <dbReference type="Pfam" id="PF00931"/>
    </source>
</evidence>
<evidence type="ECO:0000313" key="3">
    <source>
        <dbReference type="EMBL" id="MBJ3806670.1"/>
    </source>
</evidence>
<dbReference type="Gene3D" id="3.40.50.300">
    <property type="entry name" value="P-loop containing nucleotide triphosphate hydrolases"/>
    <property type="match status" value="1"/>
</dbReference>
<dbReference type="Proteomes" id="UP000634780">
    <property type="component" value="Unassembled WGS sequence"/>
</dbReference>
<gene>
    <name evidence="3" type="ORF">JGB26_05995</name>
</gene>
<dbReference type="RefSeq" id="WP_190116254.1">
    <property type="nucleotide sequence ID" value="NZ_BMVR01000005.1"/>
</dbReference>
<protein>
    <recommendedName>
        <fullName evidence="2">NB-ARC domain-containing protein</fullName>
    </recommendedName>
</protein>
<keyword evidence="4" id="KW-1185">Reference proteome</keyword>
<comment type="caution">
    <text evidence="3">The sequence shown here is derived from an EMBL/GenBank/DDBJ whole genome shotgun (WGS) entry which is preliminary data.</text>
</comment>
<dbReference type="PANTHER" id="PTHR47691:SF3">
    <property type="entry name" value="HTH-TYPE TRANSCRIPTIONAL REGULATOR RV0890C-RELATED"/>
    <property type="match status" value="1"/>
</dbReference>
<dbReference type="InterPro" id="IPR011990">
    <property type="entry name" value="TPR-like_helical_dom_sf"/>
</dbReference>
<evidence type="ECO:0000313" key="4">
    <source>
        <dbReference type="Proteomes" id="UP000634780"/>
    </source>
</evidence>
<dbReference type="InterPro" id="IPR027417">
    <property type="entry name" value="P-loop_NTPase"/>
</dbReference>
<dbReference type="Pfam" id="PF00931">
    <property type="entry name" value="NB-ARC"/>
    <property type="match status" value="1"/>
</dbReference>
<accession>A0ABS0X0F3</accession>
<sequence length="690" mass="73960">MYGRQQELAEIRRLFDGGARLVTLSGVGGVGKTRLALRAAHEVQPSFRDGAWWVELSSLRRGALLAHAVSEVLALADQTTRPMIDVLADYLAGREVLLVLDTCEHLVHECALAAEVLLRAAPGLRIVVTSRRPLGTHAERPLTVDPLPVPEGAGAACGGADAMALLADRAAEAVPGFAVTDANRPDLVRLCRCLDGLPLAIELAAARLRDLSVAELTEKLDDRFAVLGATDEVVYDAEPPWHQALRTAIGWSHELCTPAERLLWARLSVLVGGFDVEAARAVCADARLPEEAVPGLLASLTDKSVVMWEPTGGGERYRMLDTIREFGAAWLRGLGEESTLRHRHRDYFRALARAADAAWMGPDQIAWHDRTTAEHANLRAALDFCLAERDGRGGLQMAGALWFFWYACGFAQEGEYYLDRALDLDPAPGPDRAKALWARGMVGQTVGDMETGLRLVDTFRKVTADEADETAPVAAALLEGTCLALSGRQTQAAEALDTAPRTPPSPGRYDAAWSLVQVARAYVHIQLGQVAEAAVVADRLCAVCDDRGETHARAWGDLLRALAALALGRAGEAEAHARDALDGKRRVHDSVGIGMALDVLASATVASGHAERAARFLGTADRVWQTLGSLQMGAPELVAARQACEAQARQAIGDDVYETAFRASYDSDPDAGITHALHTPGTAPPHPGID</sequence>
<feature type="region of interest" description="Disordered" evidence="1">
    <location>
        <begin position="671"/>
        <end position="690"/>
    </location>
</feature>
<organism evidence="3 4">
    <name type="scientific">Streptomyces flavofungini</name>
    <dbReference type="NCBI Taxonomy" id="68200"/>
    <lineage>
        <taxon>Bacteria</taxon>
        <taxon>Bacillati</taxon>
        <taxon>Actinomycetota</taxon>
        <taxon>Actinomycetes</taxon>
        <taxon>Kitasatosporales</taxon>
        <taxon>Streptomycetaceae</taxon>
        <taxon>Streptomyces</taxon>
    </lineage>
</organism>
<dbReference type="EMBL" id="JAEKOZ010000003">
    <property type="protein sequence ID" value="MBJ3806670.1"/>
    <property type="molecule type" value="Genomic_DNA"/>
</dbReference>
<dbReference type="PANTHER" id="PTHR47691">
    <property type="entry name" value="REGULATOR-RELATED"/>
    <property type="match status" value="1"/>
</dbReference>
<dbReference type="InterPro" id="IPR002182">
    <property type="entry name" value="NB-ARC"/>
</dbReference>
<name>A0ABS0X0F3_9ACTN</name>
<feature type="domain" description="NB-ARC" evidence="2">
    <location>
        <begin position="12"/>
        <end position="131"/>
    </location>
</feature>
<dbReference type="SUPFAM" id="SSF52540">
    <property type="entry name" value="P-loop containing nucleoside triphosphate hydrolases"/>
    <property type="match status" value="1"/>
</dbReference>
<dbReference type="PRINTS" id="PR00364">
    <property type="entry name" value="DISEASERSIST"/>
</dbReference>
<evidence type="ECO:0000256" key="1">
    <source>
        <dbReference type="SAM" id="MobiDB-lite"/>
    </source>
</evidence>